<feature type="compositionally biased region" description="Polar residues" evidence="9">
    <location>
        <begin position="390"/>
        <end position="405"/>
    </location>
</feature>
<evidence type="ECO:0000256" key="1">
    <source>
        <dbReference type="ARBA" id="ARBA00004443"/>
    </source>
</evidence>
<dbReference type="Gramene" id="PHT72827">
    <property type="protein sequence ID" value="PHT72827"/>
    <property type="gene ID" value="T459_23612"/>
</dbReference>
<feature type="region of interest" description="Disordered" evidence="9">
    <location>
        <begin position="390"/>
        <end position="430"/>
    </location>
</feature>
<evidence type="ECO:0000256" key="6">
    <source>
        <dbReference type="ARBA" id="ARBA00022982"/>
    </source>
</evidence>
<evidence type="ECO:0000313" key="12">
    <source>
        <dbReference type="Proteomes" id="UP000222542"/>
    </source>
</evidence>
<dbReference type="InterPro" id="IPR003197">
    <property type="entry name" value="QCR7"/>
</dbReference>
<comment type="subcellular location">
    <subcellularLocation>
        <location evidence="1">Mitochondrion inner membrane</location>
        <topology evidence="1">Peripheral membrane protein</topology>
        <orientation evidence="1">Matrix side</orientation>
    </subcellularLocation>
</comment>
<dbReference type="GO" id="GO:0006122">
    <property type="term" value="P:mitochondrial electron transport, ubiquinol to cytochrome c"/>
    <property type="evidence" value="ECO:0000318"/>
    <property type="project" value="GO_Central"/>
</dbReference>
<evidence type="ECO:0000259" key="10">
    <source>
        <dbReference type="PROSITE" id="PS51437"/>
    </source>
</evidence>
<keyword evidence="4" id="KW-0679">Respiratory chain</keyword>
<dbReference type="AlphaFoldDB" id="A0A2G2YST4"/>
<accession>A0A2G2YST4</accession>
<keyword evidence="7" id="KW-0496">Mitochondrion</keyword>
<dbReference type="Gene3D" id="1.10.1090.10">
    <property type="entry name" value="Cytochrome b-c1 complex subunit 7"/>
    <property type="match status" value="1"/>
</dbReference>
<keyword evidence="5" id="KW-0999">Mitochondrion inner membrane</keyword>
<evidence type="ECO:0000256" key="3">
    <source>
        <dbReference type="ARBA" id="ARBA00022448"/>
    </source>
</evidence>
<dbReference type="InterPro" id="IPR036544">
    <property type="entry name" value="QCR7_sf"/>
</dbReference>
<dbReference type="PANTHER" id="PTHR12022:SF0">
    <property type="entry name" value="CYTOCHROME B-C1 COMPLEX SUBUNIT 7"/>
    <property type="match status" value="1"/>
</dbReference>
<dbReference type="Pfam" id="PF03859">
    <property type="entry name" value="CG-1"/>
    <property type="match status" value="1"/>
</dbReference>
<reference evidence="11 12" key="1">
    <citation type="journal article" date="2014" name="Nat. Genet.">
        <title>Genome sequence of the hot pepper provides insights into the evolution of pungency in Capsicum species.</title>
        <authorList>
            <person name="Kim S."/>
            <person name="Park M."/>
            <person name="Yeom S.I."/>
            <person name="Kim Y.M."/>
            <person name="Lee J.M."/>
            <person name="Lee H.A."/>
            <person name="Seo E."/>
            <person name="Choi J."/>
            <person name="Cheong K."/>
            <person name="Kim K.T."/>
            <person name="Jung K."/>
            <person name="Lee G.W."/>
            <person name="Oh S.K."/>
            <person name="Bae C."/>
            <person name="Kim S.B."/>
            <person name="Lee H.Y."/>
            <person name="Kim S.Y."/>
            <person name="Kim M.S."/>
            <person name="Kang B.C."/>
            <person name="Jo Y.D."/>
            <person name="Yang H.B."/>
            <person name="Jeong H.J."/>
            <person name="Kang W.H."/>
            <person name="Kwon J.K."/>
            <person name="Shin C."/>
            <person name="Lim J.Y."/>
            <person name="Park J.H."/>
            <person name="Huh J.H."/>
            <person name="Kim J.S."/>
            <person name="Kim B.D."/>
            <person name="Cohen O."/>
            <person name="Paran I."/>
            <person name="Suh M.C."/>
            <person name="Lee S.B."/>
            <person name="Kim Y.K."/>
            <person name="Shin Y."/>
            <person name="Noh S.J."/>
            <person name="Park J."/>
            <person name="Seo Y.S."/>
            <person name="Kwon S.Y."/>
            <person name="Kim H.A."/>
            <person name="Park J.M."/>
            <person name="Kim H.J."/>
            <person name="Choi S.B."/>
            <person name="Bosland P.W."/>
            <person name="Reeves G."/>
            <person name="Jo S.H."/>
            <person name="Lee B.W."/>
            <person name="Cho H.T."/>
            <person name="Choi H.S."/>
            <person name="Lee M.S."/>
            <person name="Yu Y."/>
            <person name="Do Choi Y."/>
            <person name="Park B.S."/>
            <person name="van Deynze A."/>
            <person name="Ashrafi H."/>
            <person name="Hill T."/>
            <person name="Kim W.T."/>
            <person name="Pai H.S."/>
            <person name="Ahn H.K."/>
            <person name="Yeam I."/>
            <person name="Giovannoni J.J."/>
            <person name="Rose J.K."/>
            <person name="Sorensen I."/>
            <person name="Lee S.J."/>
            <person name="Kim R.W."/>
            <person name="Choi I.Y."/>
            <person name="Choi B.S."/>
            <person name="Lim J.S."/>
            <person name="Lee Y.H."/>
            <person name="Choi D."/>
        </authorList>
    </citation>
    <scope>NUCLEOTIDE SEQUENCE [LARGE SCALE GENOMIC DNA]</scope>
    <source>
        <strain evidence="12">cv. CM334</strain>
    </source>
</reference>
<gene>
    <name evidence="11" type="ORF">T459_23612</name>
</gene>
<reference evidence="11 12" key="2">
    <citation type="journal article" date="2017" name="Genome Biol.">
        <title>New reference genome sequences of hot pepper reveal the massive evolution of plant disease-resistance genes by retroduplication.</title>
        <authorList>
            <person name="Kim S."/>
            <person name="Park J."/>
            <person name="Yeom S.I."/>
            <person name="Kim Y.M."/>
            <person name="Seo E."/>
            <person name="Kim K.T."/>
            <person name="Kim M.S."/>
            <person name="Lee J.M."/>
            <person name="Cheong K."/>
            <person name="Shin H.S."/>
            <person name="Kim S.B."/>
            <person name="Han K."/>
            <person name="Lee J."/>
            <person name="Park M."/>
            <person name="Lee H.A."/>
            <person name="Lee H.Y."/>
            <person name="Lee Y."/>
            <person name="Oh S."/>
            <person name="Lee J.H."/>
            <person name="Choi E."/>
            <person name="Choi E."/>
            <person name="Lee S.E."/>
            <person name="Jeon J."/>
            <person name="Kim H."/>
            <person name="Choi G."/>
            <person name="Song H."/>
            <person name="Lee J."/>
            <person name="Lee S.C."/>
            <person name="Kwon J.K."/>
            <person name="Lee H.Y."/>
            <person name="Koo N."/>
            <person name="Hong Y."/>
            <person name="Kim R.W."/>
            <person name="Kang W.H."/>
            <person name="Huh J.H."/>
            <person name="Kang B.C."/>
            <person name="Yang T.J."/>
            <person name="Lee Y.H."/>
            <person name="Bennetzen J.L."/>
            <person name="Choi D."/>
        </authorList>
    </citation>
    <scope>NUCLEOTIDE SEQUENCE [LARGE SCALE GENOMIC DNA]</scope>
    <source>
        <strain evidence="12">cv. CM334</strain>
    </source>
</reference>
<dbReference type="Proteomes" id="UP000222542">
    <property type="component" value="Unassembled WGS sequence"/>
</dbReference>
<proteinExistence type="inferred from homology"/>
<protein>
    <recommendedName>
        <fullName evidence="10">CG-1 domain-containing protein</fullName>
    </recommendedName>
</protein>
<evidence type="ECO:0000313" key="11">
    <source>
        <dbReference type="EMBL" id="PHT72827.1"/>
    </source>
</evidence>
<keyword evidence="3" id="KW-0813">Transport</keyword>
<organism evidence="11 12">
    <name type="scientific">Capsicum annuum</name>
    <name type="common">Capsicum pepper</name>
    <dbReference type="NCBI Taxonomy" id="4072"/>
    <lineage>
        <taxon>Eukaryota</taxon>
        <taxon>Viridiplantae</taxon>
        <taxon>Streptophyta</taxon>
        <taxon>Embryophyta</taxon>
        <taxon>Tracheophyta</taxon>
        <taxon>Spermatophyta</taxon>
        <taxon>Magnoliopsida</taxon>
        <taxon>eudicotyledons</taxon>
        <taxon>Gunneridae</taxon>
        <taxon>Pentapetalae</taxon>
        <taxon>asterids</taxon>
        <taxon>lamiids</taxon>
        <taxon>Solanales</taxon>
        <taxon>Solanaceae</taxon>
        <taxon>Solanoideae</taxon>
        <taxon>Capsiceae</taxon>
        <taxon>Capsicum</taxon>
    </lineage>
</organism>
<dbReference type="InterPro" id="IPR005559">
    <property type="entry name" value="CG-1_dom"/>
</dbReference>
<dbReference type="STRING" id="4072.A0A2G2YST4"/>
<evidence type="ECO:0000256" key="5">
    <source>
        <dbReference type="ARBA" id="ARBA00022792"/>
    </source>
</evidence>
<keyword evidence="12" id="KW-1185">Reference proteome</keyword>
<dbReference type="GO" id="GO:0045275">
    <property type="term" value="C:respiratory chain complex III"/>
    <property type="evidence" value="ECO:0000318"/>
    <property type="project" value="GO_Central"/>
</dbReference>
<comment type="caution">
    <text evidence="11">The sequence shown here is derived from an EMBL/GenBank/DDBJ whole genome shotgun (WGS) entry which is preliminary data.</text>
</comment>
<comment type="similarity">
    <text evidence="2">Belongs to the UQCRB/QCR7 family.</text>
</comment>
<evidence type="ECO:0000256" key="7">
    <source>
        <dbReference type="ARBA" id="ARBA00023128"/>
    </source>
</evidence>
<name>A0A2G2YST4_CAPAN</name>
<dbReference type="EMBL" id="AYRZ02000009">
    <property type="protein sequence ID" value="PHT72827.1"/>
    <property type="molecule type" value="Genomic_DNA"/>
</dbReference>
<dbReference type="PROSITE" id="PS51437">
    <property type="entry name" value="CG_1"/>
    <property type="match status" value="1"/>
</dbReference>
<dbReference type="SUPFAM" id="SSF81524">
    <property type="entry name" value="14 kDa protein of cytochrome bc1 complex (Ubiquinol-cytochrome c reductase)"/>
    <property type="match status" value="1"/>
</dbReference>
<evidence type="ECO:0000256" key="2">
    <source>
        <dbReference type="ARBA" id="ARBA00008554"/>
    </source>
</evidence>
<sequence length="532" mass="60928">MFFFFVIQGLRYDDLYDPMYDLDMKGALNRLPREIVDARNQSLLRAMDLSMKHLYLPEDLQRDYYKQSAYLKIKMLRCFYDDVIEAEAIKSTLNRRIMAAENTNFYQNLKSCSSKYMRASMNVVAGSCKDGRFIDSIDCTDGCRPGKMYFLRTLIEKTLKDREDFLVEPNSVSNLVPPDENVGFIFLFIRKVLRYFRKDGHNWRRKDGKTVKEAQEKLEIGKRSSEFVMCLHVVAALNCRIRKYNELENSILYYTDGLEIQRKVLEEKDTRFGDTYRMMELTSENVYGTVSSAIMKLPDTNSVAADKVMKESNEQQRNHVGRAECRKLCELLKLGMLIWVVHPWIVPTKQELRITSFITLGHVDTRADPTVELIKKELDGATTIRRTVRQGQSSVKALHDQTTATDPGASSGGVASGVDVGGRHTNATPSYDVEHVDAREKINMFENTPLTGRSPYYTGPSQRYTGLSHPPSPSCSHCKCEECKDSHDKLFKKIEAIAKAVEELKSKMGVIPSKKVRKPYIPTTTVKRRKSN</sequence>
<feature type="domain" description="CG-1" evidence="10">
    <location>
        <begin position="155"/>
        <end position="270"/>
    </location>
</feature>
<keyword evidence="6" id="KW-0249">Electron transport</keyword>
<dbReference type="SMART" id="SM01076">
    <property type="entry name" value="CG-1"/>
    <property type="match status" value="1"/>
</dbReference>
<evidence type="ECO:0000256" key="8">
    <source>
        <dbReference type="ARBA" id="ARBA00023136"/>
    </source>
</evidence>
<evidence type="ECO:0000256" key="4">
    <source>
        <dbReference type="ARBA" id="ARBA00022660"/>
    </source>
</evidence>
<evidence type="ECO:0000256" key="9">
    <source>
        <dbReference type="SAM" id="MobiDB-lite"/>
    </source>
</evidence>
<dbReference type="Pfam" id="PF02271">
    <property type="entry name" value="UCR_14kD"/>
    <property type="match status" value="1"/>
</dbReference>
<keyword evidence="8" id="KW-0472">Membrane</keyword>
<dbReference type="GO" id="GO:0005743">
    <property type="term" value="C:mitochondrial inner membrane"/>
    <property type="evidence" value="ECO:0007669"/>
    <property type="project" value="UniProtKB-SubCell"/>
</dbReference>
<dbReference type="GO" id="GO:0003677">
    <property type="term" value="F:DNA binding"/>
    <property type="evidence" value="ECO:0007669"/>
    <property type="project" value="InterPro"/>
</dbReference>
<dbReference type="PANTHER" id="PTHR12022">
    <property type="entry name" value="UBIQUINOL-CYTOCHROME C REDUCTASE COMPLEX 14 KD PROTEIN"/>
    <property type="match status" value="1"/>
</dbReference>